<evidence type="ECO:0000256" key="1">
    <source>
        <dbReference type="SAM" id="SignalP"/>
    </source>
</evidence>
<keyword evidence="1" id="KW-0732">Signal</keyword>
<name>A0ABW3RQ59_9SPHI</name>
<feature type="chain" id="PRO_5045064238" description="Lipoprotein" evidence="1">
    <location>
        <begin position="22"/>
        <end position="215"/>
    </location>
</feature>
<accession>A0ABW3RQ59</accession>
<evidence type="ECO:0008006" key="4">
    <source>
        <dbReference type="Google" id="ProtNLM"/>
    </source>
</evidence>
<reference evidence="3" key="1">
    <citation type="journal article" date="2019" name="Int. J. Syst. Evol. Microbiol.">
        <title>The Global Catalogue of Microorganisms (GCM) 10K type strain sequencing project: providing services to taxonomists for standard genome sequencing and annotation.</title>
        <authorList>
            <consortium name="The Broad Institute Genomics Platform"/>
            <consortium name="The Broad Institute Genome Sequencing Center for Infectious Disease"/>
            <person name="Wu L."/>
            <person name="Ma J."/>
        </authorList>
    </citation>
    <scope>NUCLEOTIDE SEQUENCE [LARGE SCALE GENOMIC DNA]</scope>
    <source>
        <strain evidence="3">CCUG 52468</strain>
    </source>
</reference>
<organism evidence="2 3">
    <name type="scientific">Sphingobacterium daejeonense</name>
    <dbReference type="NCBI Taxonomy" id="371142"/>
    <lineage>
        <taxon>Bacteria</taxon>
        <taxon>Pseudomonadati</taxon>
        <taxon>Bacteroidota</taxon>
        <taxon>Sphingobacteriia</taxon>
        <taxon>Sphingobacteriales</taxon>
        <taxon>Sphingobacteriaceae</taxon>
        <taxon>Sphingobacterium</taxon>
    </lineage>
</organism>
<feature type="signal peptide" evidence="1">
    <location>
        <begin position="1"/>
        <end position="21"/>
    </location>
</feature>
<dbReference type="EMBL" id="JBHTKY010000037">
    <property type="protein sequence ID" value="MFD1167333.1"/>
    <property type="molecule type" value="Genomic_DNA"/>
</dbReference>
<protein>
    <recommendedName>
        <fullName evidence="4">Lipoprotein</fullName>
    </recommendedName>
</protein>
<evidence type="ECO:0000313" key="2">
    <source>
        <dbReference type="EMBL" id="MFD1167333.1"/>
    </source>
</evidence>
<dbReference type="RefSeq" id="WP_380898611.1">
    <property type="nucleotide sequence ID" value="NZ_JBHTKY010000037.1"/>
</dbReference>
<proteinExistence type="predicted"/>
<gene>
    <name evidence="2" type="ORF">ACFQ2C_17175</name>
</gene>
<keyword evidence="3" id="KW-1185">Reference proteome</keyword>
<dbReference type="Proteomes" id="UP001597205">
    <property type="component" value="Unassembled WGS sequence"/>
</dbReference>
<comment type="caution">
    <text evidence="2">The sequence shown here is derived from an EMBL/GenBank/DDBJ whole genome shotgun (WGS) entry which is preliminary data.</text>
</comment>
<evidence type="ECO:0000313" key="3">
    <source>
        <dbReference type="Proteomes" id="UP001597205"/>
    </source>
</evidence>
<sequence>MRKFNLILFLLTVVVCLNSCGNSGNSERSSTDTTKSAIDRLELKPLTHEITSSQFHLYFDIRRISETDSSVLYEAISEFSDEPVVFDVEVLKNIQPGIELDGEPNKEMGFKQGAIRITSNGTNSDNFVRALGVLFKLPVDGKMTTETLSPMVFSSNRDMVDLSASGTYNFRYFFDNNTGRKAELIGVVDTFKYSFELYEVDSTFRAAIISAFEGK</sequence>